<evidence type="ECO:0000256" key="3">
    <source>
        <dbReference type="ARBA" id="ARBA00019059"/>
    </source>
</evidence>
<dbReference type="InterPro" id="IPR025943">
    <property type="entry name" value="Sigma_54_int_dom_ATP-bd_2"/>
</dbReference>
<dbReference type="HOGENOM" id="CLU_000445_8_1_9"/>
<keyword evidence="4" id="KW-0963">Cytoplasm</keyword>
<keyword evidence="14" id="KW-0535">Nitrogen fixation</keyword>
<evidence type="ECO:0000256" key="6">
    <source>
        <dbReference type="ARBA" id="ARBA00022553"/>
    </source>
</evidence>
<evidence type="ECO:0000256" key="1">
    <source>
        <dbReference type="ARBA" id="ARBA00004496"/>
    </source>
</evidence>
<dbReference type="EMBL" id="CP003108">
    <property type="protein sequence ID" value="AET69269.1"/>
    <property type="molecule type" value="Genomic_DNA"/>
</dbReference>
<protein>
    <recommendedName>
        <fullName evidence="3">DNA-binding transcriptional regulator NtrC</fullName>
    </recommendedName>
    <alternativeName>
        <fullName evidence="16">Nitrogen regulation protein NR(I)</fullName>
    </alternativeName>
    <alternativeName>
        <fullName evidence="17">Nitrogen regulator I</fullName>
    </alternativeName>
    <alternativeName>
        <fullName evidence="2">Stage 0 sporulation protein A homolog</fullName>
    </alternativeName>
</protein>
<dbReference type="FunFam" id="1.10.8.60:FF:000014">
    <property type="entry name" value="DNA-binding transcriptional regulator NtrC"/>
    <property type="match status" value="1"/>
</dbReference>
<evidence type="ECO:0000313" key="22">
    <source>
        <dbReference type="Proteomes" id="UP000006346"/>
    </source>
</evidence>
<dbReference type="SUPFAM" id="SSF46689">
    <property type="entry name" value="Homeodomain-like"/>
    <property type="match status" value="1"/>
</dbReference>
<organism evidence="21 22">
    <name type="scientific">Desulfosporosinus orientis (strain ATCC 19365 / DSM 765 / NCIMB 8382 / VKM B-1628 / Singapore I)</name>
    <name type="common">Desulfotomaculum orientis</name>
    <dbReference type="NCBI Taxonomy" id="768706"/>
    <lineage>
        <taxon>Bacteria</taxon>
        <taxon>Bacillati</taxon>
        <taxon>Bacillota</taxon>
        <taxon>Clostridia</taxon>
        <taxon>Eubacteriales</taxon>
        <taxon>Desulfitobacteriaceae</taxon>
        <taxon>Desulfosporosinus</taxon>
    </lineage>
</organism>
<evidence type="ECO:0000256" key="18">
    <source>
        <dbReference type="PROSITE-ProRule" id="PRU00169"/>
    </source>
</evidence>
<name>G7W9D2_DESOD</name>
<dbReference type="Proteomes" id="UP000006346">
    <property type="component" value="Chromosome"/>
</dbReference>
<dbReference type="SUPFAM" id="SSF52172">
    <property type="entry name" value="CheY-like"/>
    <property type="match status" value="1"/>
</dbReference>
<evidence type="ECO:0000256" key="12">
    <source>
        <dbReference type="ARBA" id="ARBA00023159"/>
    </source>
</evidence>
<keyword evidence="9" id="KW-0902">Two-component regulatory system</keyword>
<dbReference type="Gene3D" id="1.10.8.60">
    <property type="match status" value="1"/>
</dbReference>
<evidence type="ECO:0000256" key="4">
    <source>
        <dbReference type="ARBA" id="ARBA00022490"/>
    </source>
</evidence>
<evidence type="ECO:0000256" key="17">
    <source>
        <dbReference type="ARBA" id="ARBA00031910"/>
    </source>
</evidence>
<dbReference type="Pfam" id="PF02954">
    <property type="entry name" value="HTH_8"/>
    <property type="match status" value="1"/>
</dbReference>
<dbReference type="PROSITE" id="PS50110">
    <property type="entry name" value="RESPONSE_REGULATORY"/>
    <property type="match status" value="1"/>
</dbReference>
<reference evidence="22" key="1">
    <citation type="submission" date="2011-11" db="EMBL/GenBank/DDBJ databases">
        <title>Complete sequence of Desulfosporosinus orientis DSM 765.</title>
        <authorList>
            <person name="Lucas S."/>
            <person name="Han J."/>
            <person name="Lapidus A."/>
            <person name="Cheng J.-F."/>
            <person name="Goodwin L."/>
            <person name="Pitluck S."/>
            <person name="Peters L."/>
            <person name="Ovchinnikova G."/>
            <person name="Teshima H."/>
            <person name="Detter J.C."/>
            <person name="Han C."/>
            <person name="Tapia R."/>
            <person name="Land M."/>
            <person name="Hauser L."/>
            <person name="Kyrpides N."/>
            <person name="Ivanova N."/>
            <person name="Pagani I."/>
            <person name="Pester M."/>
            <person name="Spring S."/>
            <person name="Ollivier B."/>
            <person name="Rattei T."/>
            <person name="Klenk H.-P."/>
            <person name="Wagner M."/>
            <person name="Loy A."/>
            <person name="Woyke T."/>
        </authorList>
    </citation>
    <scope>NUCLEOTIDE SEQUENCE [LARGE SCALE GENOMIC DNA]</scope>
    <source>
        <strain evidence="22">ATCC 19365 / DSM 765 / NCIMB 8382 / VKM B-1628</strain>
    </source>
</reference>
<dbReference type="InterPro" id="IPR001789">
    <property type="entry name" value="Sig_transdc_resp-reg_receiver"/>
</dbReference>
<keyword evidence="13" id="KW-0804">Transcription</keyword>
<dbReference type="GO" id="GO:0005737">
    <property type="term" value="C:cytoplasm"/>
    <property type="evidence" value="ECO:0007669"/>
    <property type="project" value="UniProtKB-SubCell"/>
</dbReference>
<evidence type="ECO:0000256" key="8">
    <source>
        <dbReference type="ARBA" id="ARBA00022840"/>
    </source>
</evidence>
<keyword evidence="12" id="KW-0010">Activator</keyword>
<dbReference type="InterPro" id="IPR025662">
    <property type="entry name" value="Sigma_54_int_dom_ATP-bd_1"/>
</dbReference>
<dbReference type="CDD" id="cd00009">
    <property type="entry name" value="AAA"/>
    <property type="match status" value="1"/>
</dbReference>
<dbReference type="AlphaFoldDB" id="G7W9D2"/>
<evidence type="ECO:0000256" key="9">
    <source>
        <dbReference type="ARBA" id="ARBA00023012"/>
    </source>
</evidence>
<evidence type="ECO:0000256" key="2">
    <source>
        <dbReference type="ARBA" id="ARBA00018672"/>
    </source>
</evidence>
<dbReference type="InterPro" id="IPR025944">
    <property type="entry name" value="Sigma_54_int_dom_CS"/>
</dbReference>
<dbReference type="Gene3D" id="1.10.10.60">
    <property type="entry name" value="Homeodomain-like"/>
    <property type="match status" value="1"/>
</dbReference>
<dbReference type="PATRIC" id="fig|768706.3.peg.3851"/>
<comment type="function">
    <text evidence="15">May play the central regulatory role in sporulation. It may be an element of the effector pathway responsible for the activation of sporulation genes in response to nutritional stress. Spo0A may act in concert with spo0H (a sigma factor) to control the expression of some genes that are critical to the sporulation process.</text>
</comment>
<evidence type="ECO:0000259" key="19">
    <source>
        <dbReference type="PROSITE" id="PS50045"/>
    </source>
</evidence>
<dbReference type="GO" id="GO:0000160">
    <property type="term" value="P:phosphorelay signal transduction system"/>
    <property type="evidence" value="ECO:0007669"/>
    <property type="project" value="UniProtKB-KW"/>
</dbReference>
<comment type="subcellular location">
    <subcellularLocation>
        <location evidence="1">Cytoplasm</location>
    </subcellularLocation>
</comment>
<dbReference type="SUPFAM" id="SSF52540">
    <property type="entry name" value="P-loop containing nucleoside triphosphate hydrolases"/>
    <property type="match status" value="1"/>
</dbReference>
<proteinExistence type="predicted"/>
<dbReference type="PANTHER" id="PTHR32071">
    <property type="entry name" value="TRANSCRIPTIONAL REGULATORY PROTEIN"/>
    <property type="match status" value="1"/>
</dbReference>
<dbReference type="GO" id="GO:0006355">
    <property type="term" value="P:regulation of DNA-templated transcription"/>
    <property type="evidence" value="ECO:0007669"/>
    <property type="project" value="InterPro"/>
</dbReference>
<dbReference type="PROSITE" id="PS50045">
    <property type="entry name" value="SIGMA54_INTERACT_4"/>
    <property type="match status" value="1"/>
</dbReference>
<sequence length="453" mass="51460">MNKKLVLVVDDEQIVLEMLEDTLTDNGYLVEKSSNGIDTLSKIKHLHPDVVLLDNRMPELSGMEVLKFIKQTGDDIPVILMTAYSSTDVTIQAMKLGAYNYIVKPFKLNDLLAIIEKATNREHSDIATVKTSPAQNEPEKSLIGQSLKMQEIYKIIGRVVDTNVTVLIQGESGTGKELVARAIHDNSNRLNYPYIKINCAAIPENLLETELFGYEKGAFTGAETRKLGKFEIANKGTIFLDEIGEMKPSIQAKILRVLQEKEYERVGSNETKKVDVRIVAATNQDLRKEVEEGRFREDLFYRLNVVSIFVPPLRERTEDIPELIASIIEKSNNKWNKKVQGVTQEAIQKLQKYRWPGNVRELQNVCERMVLMSTGQVITVEDLPFNILNGEKGIDFGAYTGHKSLKGILEDVEQQIILKALEENNWNRTITANQLDISRRTLYEKIKQFGFEE</sequence>
<dbReference type="Pfam" id="PF00072">
    <property type="entry name" value="Response_reg"/>
    <property type="match status" value="1"/>
</dbReference>
<dbReference type="STRING" id="768706.Desor_3809"/>
<evidence type="ECO:0000259" key="20">
    <source>
        <dbReference type="PROSITE" id="PS50110"/>
    </source>
</evidence>
<dbReference type="InterPro" id="IPR003593">
    <property type="entry name" value="AAA+_ATPase"/>
</dbReference>
<evidence type="ECO:0000256" key="11">
    <source>
        <dbReference type="ARBA" id="ARBA00023125"/>
    </source>
</evidence>
<dbReference type="RefSeq" id="WP_014186076.1">
    <property type="nucleotide sequence ID" value="NC_016584.1"/>
</dbReference>
<evidence type="ECO:0000256" key="16">
    <source>
        <dbReference type="ARBA" id="ARBA00029881"/>
    </source>
</evidence>
<dbReference type="GO" id="GO:0043565">
    <property type="term" value="F:sequence-specific DNA binding"/>
    <property type="evidence" value="ECO:0007669"/>
    <property type="project" value="InterPro"/>
</dbReference>
<dbReference type="eggNOG" id="COG2204">
    <property type="taxonomic scope" value="Bacteria"/>
</dbReference>
<dbReference type="OrthoDB" id="9803970at2"/>
<dbReference type="InterPro" id="IPR058031">
    <property type="entry name" value="AAA_lid_NorR"/>
</dbReference>
<evidence type="ECO:0000256" key="14">
    <source>
        <dbReference type="ARBA" id="ARBA00023231"/>
    </source>
</evidence>
<evidence type="ECO:0000256" key="5">
    <source>
        <dbReference type="ARBA" id="ARBA00022491"/>
    </source>
</evidence>
<feature type="domain" description="Sigma-54 factor interaction" evidence="19">
    <location>
        <begin position="142"/>
        <end position="371"/>
    </location>
</feature>
<dbReference type="InterPro" id="IPR011006">
    <property type="entry name" value="CheY-like_superfamily"/>
</dbReference>
<evidence type="ECO:0000256" key="13">
    <source>
        <dbReference type="ARBA" id="ARBA00023163"/>
    </source>
</evidence>
<keyword evidence="7" id="KW-0547">Nucleotide-binding</keyword>
<evidence type="ECO:0000256" key="15">
    <source>
        <dbReference type="ARBA" id="ARBA00024867"/>
    </source>
</evidence>
<dbReference type="InterPro" id="IPR002197">
    <property type="entry name" value="HTH_Fis"/>
</dbReference>
<dbReference type="Pfam" id="PF00158">
    <property type="entry name" value="Sigma54_activat"/>
    <property type="match status" value="1"/>
</dbReference>
<feature type="domain" description="Response regulatory" evidence="20">
    <location>
        <begin position="5"/>
        <end position="119"/>
    </location>
</feature>
<dbReference type="Pfam" id="PF25601">
    <property type="entry name" value="AAA_lid_14"/>
    <property type="match status" value="1"/>
</dbReference>
<dbReference type="KEGG" id="dor:Desor_3809"/>
<evidence type="ECO:0000313" key="21">
    <source>
        <dbReference type="EMBL" id="AET69269.1"/>
    </source>
</evidence>
<dbReference type="Gene3D" id="3.40.50.300">
    <property type="entry name" value="P-loop containing nucleotide triphosphate hydrolases"/>
    <property type="match status" value="1"/>
</dbReference>
<keyword evidence="11 21" id="KW-0238">DNA-binding</keyword>
<keyword evidence="5" id="KW-0678">Repressor</keyword>
<dbReference type="GO" id="GO:0005524">
    <property type="term" value="F:ATP binding"/>
    <property type="evidence" value="ECO:0007669"/>
    <property type="project" value="UniProtKB-KW"/>
</dbReference>
<dbReference type="InterPro" id="IPR027417">
    <property type="entry name" value="P-loop_NTPase"/>
</dbReference>
<accession>G7W9D2</accession>
<evidence type="ECO:0000256" key="7">
    <source>
        <dbReference type="ARBA" id="ARBA00022741"/>
    </source>
</evidence>
<keyword evidence="8" id="KW-0067">ATP-binding</keyword>
<evidence type="ECO:0000256" key="10">
    <source>
        <dbReference type="ARBA" id="ARBA00023015"/>
    </source>
</evidence>
<keyword evidence="10" id="KW-0805">Transcription regulation</keyword>
<dbReference type="PANTHER" id="PTHR32071:SF95">
    <property type="entry name" value="DNA-BINDING TRANSCRIPTIONAL REGULATOR NTRC"/>
    <property type="match status" value="1"/>
</dbReference>
<dbReference type="PROSITE" id="PS00675">
    <property type="entry name" value="SIGMA54_INTERACT_1"/>
    <property type="match status" value="1"/>
</dbReference>
<dbReference type="PROSITE" id="PS00688">
    <property type="entry name" value="SIGMA54_INTERACT_3"/>
    <property type="match status" value="1"/>
</dbReference>
<feature type="modified residue" description="4-aspartylphosphate" evidence="18">
    <location>
        <position position="54"/>
    </location>
</feature>
<reference evidence="21 22" key="2">
    <citation type="journal article" date="2012" name="J. Bacteriol.">
        <title>Complete genome sequences of Desulfosporosinus orientis DSM765T, Desulfosporosinus youngiae DSM17734T, Desulfosporosinus meridiei DSM13257T, and Desulfosporosinus acidiphilus DSM22704T.</title>
        <authorList>
            <person name="Pester M."/>
            <person name="Brambilla E."/>
            <person name="Alazard D."/>
            <person name="Rattei T."/>
            <person name="Weinmaier T."/>
            <person name="Han J."/>
            <person name="Lucas S."/>
            <person name="Lapidus A."/>
            <person name="Cheng J.F."/>
            <person name="Goodwin L."/>
            <person name="Pitluck S."/>
            <person name="Peters L."/>
            <person name="Ovchinnikova G."/>
            <person name="Teshima H."/>
            <person name="Detter J.C."/>
            <person name="Han C.S."/>
            <person name="Tapia R."/>
            <person name="Land M.L."/>
            <person name="Hauser L."/>
            <person name="Kyrpides N.C."/>
            <person name="Ivanova N.N."/>
            <person name="Pagani I."/>
            <person name="Huntmann M."/>
            <person name="Wei C.L."/>
            <person name="Davenport K.W."/>
            <person name="Daligault H."/>
            <person name="Chain P.S."/>
            <person name="Chen A."/>
            <person name="Mavromatis K."/>
            <person name="Markowitz V."/>
            <person name="Szeto E."/>
            <person name="Mikhailova N."/>
            <person name="Pati A."/>
            <person name="Wagner M."/>
            <person name="Woyke T."/>
            <person name="Ollivier B."/>
            <person name="Klenk H.P."/>
            <person name="Spring S."/>
            <person name="Loy A."/>
        </authorList>
    </citation>
    <scope>NUCLEOTIDE SEQUENCE [LARGE SCALE GENOMIC DNA]</scope>
    <source>
        <strain evidence="22">ATCC 19365 / DSM 765 / NCIMB 8382 / VKM B-1628</strain>
    </source>
</reference>
<gene>
    <name evidence="21" type="ordered locus">Desor_3809</name>
</gene>
<keyword evidence="22" id="KW-1185">Reference proteome</keyword>
<dbReference type="Gene3D" id="3.40.50.2300">
    <property type="match status" value="1"/>
</dbReference>
<dbReference type="InterPro" id="IPR009057">
    <property type="entry name" value="Homeodomain-like_sf"/>
</dbReference>
<dbReference type="SMART" id="SM00448">
    <property type="entry name" value="REC"/>
    <property type="match status" value="1"/>
</dbReference>
<dbReference type="PRINTS" id="PR01590">
    <property type="entry name" value="HTHFIS"/>
</dbReference>
<dbReference type="PROSITE" id="PS00676">
    <property type="entry name" value="SIGMA54_INTERACT_2"/>
    <property type="match status" value="1"/>
</dbReference>
<dbReference type="InterPro" id="IPR002078">
    <property type="entry name" value="Sigma_54_int"/>
</dbReference>
<keyword evidence="6 18" id="KW-0597">Phosphoprotein</keyword>
<dbReference type="FunFam" id="3.40.50.300:FF:000006">
    <property type="entry name" value="DNA-binding transcriptional regulator NtrC"/>
    <property type="match status" value="1"/>
</dbReference>
<dbReference type="SMART" id="SM00382">
    <property type="entry name" value="AAA"/>
    <property type="match status" value="1"/>
</dbReference>